<evidence type="ECO:0000256" key="2">
    <source>
        <dbReference type="PROSITE-ProRule" id="PRU00708"/>
    </source>
</evidence>
<feature type="compositionally biased region" description="Low complexity" evidence="3">
    <location>
        <begin position="9"/>
        <end position="31"/>
    </location>
</feature>
<dbReference type="InterPro" id="IPR002885">
    <property type="entry name" value="PPR_rpt"/>
</dbReference>
<dbReference type="PROSITE" id="PS51375">
    <property type="entry name" value="PPR"/>
    <property type="match status" value="4"/>
</dbReference>
<feature type="repeat" description="PPR" evidence="2">
    <location>
        <begin position="84"/>
        <end position="118"/>
    </location>
</feature>
<evidence type="ECO:0000313" key="5">
    <source>
        <dbReference type="Proteomes" id="UP000237105"/>
    </source>
</evidence>
<evidence type="ECO:0000256" key="3">
    <source>
        <dbReference type="SAM" id="MobiDB-lite"/>
    </source>
</evidence>
<evidence type="ECO:0000313" key="4">
    <source>
        <dbReference type="EMBL" id="PON73040.1"/>
    </source>
</evidence>
<dbReference type="InterPro" id="IPR044781">
    <property type="entry name" value="At5g10690-like"/>
</dbReference>
<proteinExistence type="predicted"/>
<dbReference type="NCBIfam" id="TIGR00756">
    <property type="entry name" value="PPR"/>
    <property type="match status" value="4"/>
</dbReference>
<feature type="region of interest" description="Disordered" evidence="3">
    <location>
        <begin position="9"/>
        <end position="34"/>
    </location>
</feature>
<organism evidence="4 5">
    <name type="scientific">Parasponia andersonii</name>
    <name type="common">Sponia andersonii</name>
    <dbReference type="NCBI Taxonomy" id="3476"/>
    <lineage>
        <taxon>Eukaryota</taxon>
        <taxon>Viridiplantae</taxon>
        <taxon>Streptophyta</taxon>
        <taxon>Embryophyta</taxon>
        <taxon>Tracheophyta</taxon>
        <taxon>Spermatophyta</taxon>
        <taxon>Magnoliopsida</taxon>
        <taxon>eudicotyledons</taxon>
        <taxon>Gunneridae</taxon>
        <taxon>Pentapetalae</taxon>
        <taxon>rosids</taxon>
        <taxon>fabids</taxon>
        <taxon>Rosales</taxon>
        <taxon>Cannabaceae</taxon>
        <taxon>Parasponia</taxon>
    </lineage>
</organism>
<feature type="repeat" description="PPR" evidence="2">
    <location>
        <begin position="232"/>
        <end position="266"/>
    </location>
</feature>
<dbReference type="Pfam" id="PF13812">
    <property type="entry name" value="PPR_3"/>
    <property type="match status" value="1"/>
</dbReference>
<name>A0A2P5DIF3_PARAD</name>
<dbReference type="EMBL" id="JXTB01000036">
    <property type="protein sequence ID" value="PON73040.1"/>
    <property type="molecule type" value="Genomic_DNA"/>
</dbReference>
<dbReference type="STRING" id="3476.A0A2P5DIF3"/>
<reference evidence="5" key="1">
    <citation type="submission" date="2016-06" db="EMBL/GenBank/DDBJ databases">
        <title>Parallel loss of symbiosis genes in relatives of nitrogen-fixing non-legume Parasponia.</title>
        <authorList>
            <person name="Van Velzen R."/>
            <person name="Holmer R."/>
            <person name="Bu F."/>
            <person name="Rutten L."/>
            <person name="Van Zeijl A."/>
            <person name="Liu W."/>
            <person name="Santuari L."/>
            <person name="Cao Q."/>
            <person name="Sharma T."/>
            <person name="Shen D."/>
            <person name="Roswanjaya Y."/>
            <person name="Wardhani T."/>
            <person name="Kalhor M.S."/>
            <person name="Jansen J."/>
            <person name="Van den Hoogen J."/>
            <person name="Gungor B."/>
            <person name="Hartog M."/>
            <person name="Hontelez J."/>
            <person name="Verver J."/>
            <person name="Yang W.-C."/>
            <person name="Schijlen E."/>
            <person name="Repin R."/>
            <person name="Schilthuizen M."/>
            <person name="Schranz E."/>
            <person name="Heidstra R."/>
            <person name="Miyata K."/>
            <person name="Fedorova E."/>
            <person name="Kohlen W."/>
            <person name="Bisseling T."/>
            <person name="Smit S."/>
            <person name="Geurts R."/>
        </authorList>
    </citation>
    <scope>NUCLEOTIDE SEQUENCE [LARGE SCALE GENOMIC DNA]</scope>
    <source>
        <strain evidence="5">cv. WU1-14</strain>
    </source>
</reference>
<dbReference type="Gene3D" id="1.25.40.10">
    <property type="entry name" value="Tetratricopeptide repeat domain"/>
    <property type="match status" value="2"/>
</dbReference>
<feature type="repeat" description="PPR" evidence="2">
    <location>
        <begin position="120"/>
        <end position="150"/>
    </location>
</feature>
<dbReference type="Proteomes" id="UP000237105">
    <property type="component" value="Unassembled WGS sequence"/>
</dbReference>
<dbReference type="Pfam" id="PF13041">
    <property type="entry name" value="PPR_2"/>
    <property type="match status" value="2"/>
</dbReference>
<gene>
    <name evidence="4" type="ORF">PanWU01x14_061900</name>
</gene>
<dbReference type="PANTHER" id="PTHR47581">
    <property type="entry name" value="OS09G0431600 PROTEIN"/>
    <property type="match status" value="1"/>
</dbReference>
<feature type="repeat" description="PPR" evidence="2">
    <location>
        <begin position="197"/>
        <end position="231"/>
    </location>
</feature>
<dbReference type="OrthoDB" id="185373at2759"/>
<comment type="caution">
    <text evidence="4">The sequence shown here is derived from an EMBL/GenBank/DDBJ whole genome shotgun (WGS) entry which is preliminary data.</text>
</comment>
<sequence>MNRLIQSFASSHSLPSPSFHSFTSSSSSSSSYVPMRRRGFRTGSAHQLNLKRLTSRIVQLTRRRQLHQIMEEIEIAKRRYGKLNTIAMNAVLEACVYCGDVEAALKIFEEMCTPGGCGVDTITYGTLLKGLGEARRVDEAFQLLESMVRGTAVGRPKLSAPLVFGLLNALVEAGDLRRANALLSRYGFFLREGGSLSVTAYNLLMKGFMKTGSPESAIAMLDEILRLGLDPDRLTYNTVISSCVKTNKLDSAMHFFEEMKDKAEKFSRSDLSPDVVTYTTLLKGFGHSKDLPTVRKIILEMKTYLDCFIDRTGYTGIVDALLNCGSDKGMSYLIMGFGSGI</sequence>
<evidence type="ECO:0000256" key="1">
    <source>
        <dbReference type="ARBA" id="ARBA00022737"/>
    </source>
</evidence>
<dbReference type="PANTHER" id="PTHR47581:SF2">
    <property type="entry name" value="OS09G0431600 PROTEIN"/>
    <property type="match status" value="1"/>
</dbReference>
<protein>
    <submittedName>
        <fullName evidence="4">Tetratricopeptide-like helical domain containing protein</fullName>
    </submittedName>
</protein>
<keyword evidence="1" id="KW-0677">Repeat</keyword>
<dbReference type="AlphaFoldDB" id="A0A2P5DIF3"/>
<dbReference type="InterPro" id="IPR011990">
    <property type="entry name" value="TPR-like_helical_dom_sf"/>
</dbReference>
<accession>A0A2P5DIF3</accession>
<keyword evidence="5" id="KW-1185">Reference proteome</keyword>